<feature type="transmembrane region" description="Helical" evidence="1">
    <location>
        <begin position="119"/>
        <end position="140"/>
    </location>
</feature>
<dbReference type="Proteomes" id="UP000019132">
    <property type="component" value="Unassembled WGS sequence"/>
</dbReference>
<dbReference type="VEuPathDB" id="FungiDB:PYU1_G012833"/>
<organism evidence="2 3">
    <name type="scientific">Globisporangium ultimum (strain ATCC 200006 / CBS 805.95 / DAOM BR144)</name>
    <name type="common">Pythium ultimum</name>
    <dbReference type="NCBI Taxonomy" id="431595"/>
    <lineage>
        <taxon>Eukaryota</taxon>
        <taxon>Sar</taxon>
        <taxon>Stramenopiles</taxon>
        <taxon>Oomycota</taxon>
        <taxon>Peronosporomycetes</taxon>
        <taxon>Pythiales</taxon>
        <taxon>Pythiaceae</taxon>
        <taxon>Globisporangium</taxon>
    </lineage>
</organism>
<keyword evidence="1" id="KW-0812">Transmembrane</keyword>
<accession>K3X6L1</accession>
<reference evidence="3" key="2">
    <citation type="submission" date="2010-04" db="EMBL/GenBank/DDBJ databases">
        <authorList>
            <person name="Buell R."/>
            <person name="Hamilton J."/>
            <person name="Hostetler J."/>
        </authorList>
    </citation>
    <scope>NUCLEOTIDE SEQUENCE [LARGE SCALE GENOMIC DNA]</scope>
    <source>
        <strain evidence="3">DAOM:BR144</strain>
    </source>
</reference>
<dbReference type="EMBL" id="GL376581">
    <property type="status" value="NOT_ANNOTATED_CDS"/>
    <property type="molecule type" value="Genomic_DNA"/>
</dbReference>
<name>K3X6L1_GLOUD</name>
<evidence type="ECO:0000313" key="2">
    <source>
        <dbReference type="EnsemblProtists" id="PYU1_T012860"/>
    </source>
</evidence>
<keyword evidence="1" id="KW-0472">Membrane</keyword>
<keyword evidence="1" id="KW-1133">Transmembrane helix</keyword>
<evidence type="ECO:0000313" key="3">
    <source>
        <dbReference type="Proteomes" id="UP000019132"/>
    </source>
</evidence>
<keyword evidence="3" id="KW-1185">Reference proteome</keyword>
<dbReference type="EnsemblProtists" id="PYU1_T012860">
    <property type="protein sequence ID" value="PYU1_T012860"/>
    <property type="gene ID" value="PYU1_G012833"/>
</dbReference>
<evidence type="ECO:0000256" key="1">
    <source>
        <dbReference type="SAM" id="Phobius"/>
    </source>
</evidence>
<dbReference type="AlphaFoldDB" id="K3X6L1"/>
<protein>
    <submittedName>
        <fullName evidence="2">Uncharacterized protein</fullName>
    </submittedName>
</protein>
<dbReference type="HOGENOM" id="CLU_1237203_0_0_1"/>
<reference evidence="2" key="3">
    <citation type="submission" date="2015-02" db="UniProtKB">
        <authorList>
            <consortium name="EnsemblProtists"/>
        </authorList>
    </citation>
    <scope>IDENTIFICATION</scope>
    <source>
        <strain evidence="2">DAOM BR144</strain>
    </source>
</reference>
<feature type="transmembrane region" description="Helical" evidence="1">
    <location>
        <begin position="174"/>
        <end position="193"/>
    </location>
</feature>
<reference evidence="3" key="1">
    <citation type="journal article" date="2010" name="Genome Biol.">
        <title>Genome sequence of the necrotrophic plant pathogen Pythium ultimum reveals original pathogenicity mechanisms and effector repertoire.</title>
        <authorList>
            <person name="Levesque C.A."/>
            <person name="Brouwer H."/>
            <person name="Cano L."/>
            <person name="Hamilton J.P."/>
            <person name="Holt C."/>
            <person name="Huitema E."/>
            <person name="Raffaele S."/>
            <person name="Robideau G.P."/>
            <person name="Thines M."/>
            <person name="Win J."/>
            <person name="Zerillo M.M."/>
            <person name="Beakes G.W."/>
            <person name="Boore J.L."/>
            <person name="Busam D."/>
            <person name="Dumas B."/>
            <person name="Ferriera S."/>
            <person name="Fuerstenberg S.I."/>
            <person name="Gachon C.M."/>
            <person name="Gaulin E."/>
            <person name="Govers F."/>
            <person name="Grenville-Briggs L."/>
            <person name="Horner N."/>
            <person name="Hostetler J."/>
            <person name="Jiang R.H."/>
            <person name="Johnson J."/>
            <person name="Krajaejun T."/>
            <person name="Lin H."/>
            <person name="Meijer H.J."/>
            <person name="Moore B."/>
            <person name="Morris P."/>
            <person name="Phuntmart V."/>
            <person name="Puiu D."/>
            <person name="Shetty J."/>
            <person name="Stajich J.E."/>
            <person name="Tripathy S."/>
            <person name="Wawra S."/>
            <person name="van West P."/>
            <person name="Whitty B.R."/>
            <person name="Coutinho P.M."/>
            <person name="Henrissat B."/>
            <person name="Martin F."/>
            <person name="Thomas P.D."/>
            <person name="Tyler B.M."/>
            <person name="De Vries R.P."/>
            <person name="Kamoun S."/>
            <person name="Yandell M."/>
            <person name="Tisserat N."/>
            <person name="Buell C.R."/>
        </authorList>
    </citation>
    <scope>NUCLEOTIDE SEQUENCE</scope>
    <source>
        <strain evidence="3">DAOM:BR144</strain>
    </source>
</reference>
<sequence length="224" mass="25009">MSIIETDIRVWTHPSLREFCLHSGEAAFRRLFSKSVELRTLTKQRVTSHIVRVTPASCAPNQETDSTSNMPACADIQKKQSTAKEGHFTAAQPSTGTLPVHLITVMSERIAFVKSVTELAFIIGFVVLVEYVEVIVPIIYSMYIVAVYHLANHAYCAQIATIDGNELKQTISSVLFYAGLELVLFPVITITICRQFRIPALKQVSFVLEQQSSVLPVRLVEEKL</sequence>
<proteinExistence type="predicted"/>
<dbReference type="InParanoid" id="K3X6L1"/>